<evidence type="ECO:0000256" key="2">
    <source>
        <dbReference type="ARBA" id="ARBA00022722"/>
    </source>
</evidence>
<keyword evidence="3" id="KW-0479">Metal-binding</keyword>
<proteinExistence type="inferred from homology"/>
<evidence type="ECO:0000256" key="5">
    <source>
        <dbReference type="ARBA" id="ARBA00022801"/>
    </source>
</evidence>
<feature type="signal peptide" evidence="8">
    <location>
        <begin position="1"/>
        <end position="24"/>
    </location>
</feature>
<keyword evidence="5" id="KW-0378">Hydrolase</keyword>
<dbReference type="Gene3D" id="1.10.575.10">
    <property type="entry name" value="P1 Nuclease"/>
    <property type="match status" value="1"/>
</dbReference>
<dbReference type="AlphaFoldDB" id="A0AAD6VHB9"/>
<gene>
    <name evidence="9" type="ORF">GGX14DRAFT_446046</name>
</gene>
<evidence type="ECO:0000256" key="7">
    <source>
        <dbReference type="ARBA" id="ARBA00023180"/>
    </source>
</evidence>
<comment type="similarity">
    <text evidence="1">Belongs to the nuclease type I family.</text>
</comment>
<evidence type="ECO:0000256" key="4">
    <source>
        <dbReference type="ARBA" id="ARBA00022759"/>
    </source>
</evidence>
<keyword evidence="7" id="KW-0325">Glycoprotein</keyword>
<dbReference type="PANTHER" id="PTHR33146:SF29">
    <property type="entry name" value="S1_P1 NUCLEASE"/>
    <property type="match status" value="1"/>
</dbReference>
<organism evidence="9 10">
    <name type="scientific">Mycena pura</name>
    <dbReference type="NCBI Taxonomy" id="153505"/>
    <lineage>
        <taxon>Eukaryota</taxon>
        <taxon>Fungi</taxon>
        <taxon>Dikarya</taxon>
        <taxon>Basidiomycota</taxon>
        <taxon>Agaricomycotina</taxon>
        <taxon>Agaricomycetes</taxon>
        <taxon>Agaricomycetidae</taxon>
        <taxon>Agaricales</taxon>
        <taxon>Marasmiineae</taxon>
        <taxon>Mycenaceae</taxon>
        <taxon>Mycena</taxon>
    </lineage>
</organism>
<sequence>MQFKLKLKLTAVALFAGCTTRVVAWDAAAHEIVATIAQIHLLPSVLPTICAFLNHPSTNPDDPQCHLAHAAMWADEPRHNMHLSAPNHYIGGFCDHPPQKCAFPSSRGWRGMRGGTILDAIRNVTDILEDAVFDRNTRRAHMSVSQYDDANEAVKFLIHYMGDMHMPLQLTGRDRGGISAKVLFKGWLTNIRSLWDWLLIAEALLSVSREYSSPLASAKIEQALRGTVYPAYIRMIMKEGVLGKWRNEVPNWLACPAPTPSRAFSLSFPTSSDAILPTIRLVWQRLVGSVRTDTDDDVICPHYWAVPVHALNCDIVWPAALDEAPFNRTRLDGALGGPYLELDTPEYAGMISERWIVEKLLAQAGIRLAGVLNYLFADVKDAKAGRLSWSGRPHVDYKY</sequence>
<keyword evidence="8" id="KW-0732">Signal</keyword>
<keyword evidence="6" id="KW-1015">Disulfide bond</keyword>
<reference evidence="9" key="1">
    <citation type="submission" date="2023-03" db="EMBL/GenBank/DDBJ databases">
        <title>Massive genome expansion in bonnet fungi (Mycena s.s.) driven by repeated elements and novel gene families across ecological guilds.</title>
        <authorList>
            <consortium name="Lawrence Berkeley National Laboratory"/>
            <person name="Harder C.B."/>
            <person name="Miyauchi S."/>
            <person name="Viragh M."/>
            <person name="Kuo A."/>
            <person name="Thoen E."/>
            <person name="Andreopoulos B."/>
            <person name="Lu D."/>
            <person name="Skrede I."/>
            <person name="Drula E."/>
            <person name="Henrissat B."/>
            <person name="Morin E."/>
            <person name="Kohler A."/>
            <person name="Barry K."/>
            <person name="LaButti K."/>
            <person name="Morin E."/>
            <person name="Salamov A."/>
            <person name="Lipzen A."/>
            <person name="Mereny Z."/>
            <person name="Hegedus B."/>
            <person name="Baldrian P."/>
            <person name="Stursova M."/>
            <person name="Weitz H."/>
            <person name="Taylor A."/>
            <person name="Grigoriev I.V."/>
            <person name="Nagy L.G."/>
            <person name="Martin F."/>
            <person name="Kauserud H."/>
        </authorList>
    </citation>
    <scope>NUCLEOTIDE SEQUENCE</scope>
    <source>
        <strain evidence="9">9144</strain>
    </source>
</reference>
<dbReference type="GO" id="GO:0006308">
    <property type="term" value="P:DNA catabolic process"/>
    <property type="evidence" value="ECO:0007669"/>
    <property type="project" value="InterPro"/>
</dbReference>
<dbReference type="EMBL" id="JARJCW010000022">
    <property type="protein sequence ID" value="KAJ7213019.1"/>
    <property type="molecule type" value="Genomic_DNA"/>
</dbReference>
<dbReference type="PANTHER" id="PTHR33146">
    <property type="entry name" value="ENDONUCLEASE 4"/>
    <property type="match status" value="1"/>
</dbReference>
<dbReference type="SUPFAM" id="SSF48537">
    <property type="entry name" value="Phospholipase C/P1 nuclease"/>
    <property type="match status" value="1"/>
</dbReference>
<dbReference type="GO" id="GO:0004519">
    <property type="term" value="F:endonuclease activity"/>
    <property type="evidence" value="ECO:0007669"/>
    <property type="project" value="UniProtKB-KW"/>
</dbReference>
<evidence type="ECO:0000256" key="6">
    <source>
        <dbReference type="ARBA" id="ARBA00023157"/>
    </source>
</evidence>
<dbReference type="CDD" id="cd11010">
    <property type="entry name" value="S1-P1_nuclease"/>
    <property type="match status" value="1"/>
</dbReference>
<evidence type="ECO:0000256" key="3">
    <source>
        <dbReference type="ARBA" id="ARBA00022723"/>
    </source>
</evidence>
<keyword evidence="10" id="KW-1185">Reference proteome</keyword>
<protein>
    <submittedName>
        <fullName evidence="9">Phospholipase C/P1 nuclease domain-containing protein</fullName>
    </submittedName>
</protein>
<dbReference type="InterPro" id="IPR008947">
    <property type="entry name" value="PLipase_C/P1_nuclease_dom_sf"/>
</dbReference>
<evidence type="ECO:0000256" key="8">
    <source>
        <dbReference type="SAM" id="SignalP"/>
    </source>
</evidence>
<dbReference type="GO" id="GO:0003676">
    <property type="term" value="F:nucleic acid binding"/>
    <property type="evidence" value="ECO:0007669"/>
    <property type="project" value="InterPro"/>
</dbReference>
<dbReference type="Pfam" id="PF02265">
    <property type="entry name" value="S1-P1_nuclease"/>
    <property type="match status" value="1"/>
</dbReference>
<keyword evidence="2" id="KW-0540">Nuclease</keyword>
<keyword evidence="4" id="KW-0255">Endonuclease</keyword>
<dbReference type="GO" id="GO:0016788">
    <property type="term" value="F:hydrolase activity, acting on ester bonds"/>
    <property type="evidence" value="ECO:0007669"/>
    <property type="project" value="InterPro"/>
</dbReference>
<evidence type="ECO:0000313" key="9">
    <source>
        <dbReference type="EMBL" id="KAJ7213019.1"/>
    </source>
</evidence>
<accession>A0AAD6VHB9</accession>
<dbReference type="GO" id="GO:0046872">
    <property type="term" value="F:metal ion binding"/>
    <property type="evidence" value="ECO:0007669"/>
    <property type="project" value="UniProtKB-KW"/>
</dbReference>
<evidence type="ECO:0000313" key="10">
    <source>
        <dbReference type="Proteomes" id="UP001219525"/>
    </source>
</evidence>
<dbReference type="InterPro" id="IPR003154">
    <property type="entry name" value="S1/P1nuclease"/>
</dbReference>
<comment type="caution">
    <text evidence="9">The sequence shown here is derived from an EMBL/GenBank/DDBJ whole genome shotgun (WGS) entry which is preliminary data.</text>
</comment>
<feature type="chain" id="PRO_5042154829" evidence="8">
    <location>
        <begin position="25"/>
        <end position="399"/>
    </location>
</feature>
<dbReference type="Proteomes" id="UP001219525">
    <property type="component" value="Unassembled WGS sequence"/>
</dbReference>
<evidence type="ECO:0000256" key="1">
    <source>
        <dbReference type="ARBA" id="ARBA00009547"/>
    </source>
</evidence>
<name>A0AAD6VHB9_9AGAR</name>